<dbReference type="InterPro" id="IPR008271">
    <property type="entry name" value="Ser/Thr_kinase_AS"/>
</dbReference>
<evidence type="ECO:0000256" key="8">
    <source>
        <dbReference type="ARBA" id="ARBA00047899"/>
    </source>
</evidence>
<reference evidence="13 14" key="1">
    <citation type="submission" date="2018-03" db="EMBL/GenBank/DDBJ databases">
        <title>Draft genome sequence of Rohu Carp (Labeo rohita).</title>
        <authorList>
            <person name="Das P."/>
            <person name="Kushwaha B."/>
            <person name="Joshi C.G."/>
            <person name="Kumar D."/>
            <person name="Nagpure N.S."/>
            <person name="Sahoo L."/>
            <person name="Das S.P."/>
            <person name="Bit A."/>
            <person name="Patnaik S."/>
            <person name="Meher P.K."/>
            <person name="Jayasankar P."/>
            <person name="Koringa P.G."/>
            <person name="Patel N.V."/>
            <person name="Hinsu A.T."/>
            <person name="Kumar R."/>
            <person name="Pandey M."/>
            <person name="Agarwal S."/>
            <person name="Srivastava S."/>
            <person name="Singh M."/>
            <person name="Iquebal M.A."/>
            <person name="Jaiswal S."/>
            <person name="Angadi U.B."/>
            <person name="Kumar N."/>
            <person name="Raza M."/>
            <person name="Shah T.M."/>
            <person name="Rai A."/>
            <person name="Jena J.K."/>
        </authorList>
    </citation>
    <scope>NUCLEOTIDE SEQUENCE [LARGE SCALE GENOMIC DNA]</scope>
    <source>
        <strain evidence="13">DASCIFA01</strain>
        <tissue evidence="13">Testis</tissue>
    </source>
</reference>
<dbReference type="AlphaFoldDB" id="A0A498MMB9"/>
<comment type="caution">
    <text evidence="13">The sequence shown here is derived from an EMBL/GenBank/DDBJ whole genome shotgun (WGS) entry which is preliminary data.</text>
</comment>
<dbReference type="GO" id="GO:0004674">
    <property type="term" value="F:protein serine/threonine kinase activity"/>
    <property type="evidence" value="ECO:0007669"/>
    <property type="project" value="UniProtKB-KW"/>
</dbReference>
<dbReference type="InterPro" id="IPR023250">
    <property type="entry name" value="Cyclin-dep_Kinase_2_interact"/>
</dbReference>
<dbReference type="PANTHER" id="PTHR22984">
    <property type="entry name" value="SERINE/THREONINE-PROTEIN KINASE PIM"/>
    <property type="match status" value="1"/>
</dbReference>
<evidence type="ECO:0000256" key="1">
    <source>
        <dbReference type="ARBA" id="ARBA00005505"/>
    </source>
</evidence>
<evidence type="ECO:0000313" key="14">
    <source>
        <dbReference type="Proteomes" id="UP000290572"/>
    </source>
</evidence>
<feature type="compositionally biased region" description="Acidic residues" evidence="11">
    <location>
        <begin position="95"/>
        <end position="108"/>
    </location>
</feature>
<evidence type="ECO:0000256" key="10">
    <source>
        <dbReference type="SAM" id="Coils"/>
    </source>
</evidence>
<feature type="compositionally biased region" description="Basic and acidic residues" evidence="11">
    <location>
        <begin position="31"/>
        <end position="43"/>
    </location>
</feature>
<dbReference type="Gene3D" id="1.10.510.10">
    <property type="entry name" value="Transferase(Phosphotransferase) domain 1"/>
    <property type="match status" value="1"/>
</dbReference>
<name>A0A498MMB9_LABRO</name>
<comment type="similarity">
    <text evidence="1">Belongs to the protein kinase superfamily. CAMK Ser/Thr protein kinase family. PIM subfamily.</text>
</comment>
<dbReference type="STRING" id="84645.A0A498MMB9"/>
<dbReference type="SMART" id="SM00220">
    <property type="entry name" value="S_TKc"/>
    <property type="match status" value="1"/>
</dbReference>
<feature type="region of interest" description="Disordered" evidence="11">
    <location>
        <begin position="89"/>
        <end position="116"/>
    </location>
</feature>
<keyword evidence="5" id="KW-0547">Nucleotide-binding</keyword>
<evidence type="ECO:0000259" key="12">
    <source>
        <dbReference type="PROSITE" id="PS50011"/>
    </source>
</evidence>
<dbReference type="FunFam" id="1.10.510.10:FF:000392">
    <property type="entry name" value="Pim proto-oncogene, serine/threonine kinase,-related 152"/>
    <property type="match status" value="1"/>
</dbReference>
<accession>A0A498MMB9</accession>
<proteinExistence type="inferred from homology"/>
<comment type="catalytic activity">
    <reaction evidence="9">
        <text>L-seryl-[protein] + ATP = O-phospho-L-seryl-[protein] + ADP + H(+)</text>
        <dbReference type="Rhea" id="RHEA:17989"/>
        <dbReference type="Rhea" id="RHEA-COMP:9863"/>
        <dbReference type="Rhea" id="RHEA-COMP:11604"/>
        <dbReference type="ChEBI" id="CHEBI:15378"/>
        <dbReference type="ChEBI" id="CHEBI:29999"/>
        <dbReference type="ChEBI" id="CHEBI:30616"/>
        <dbReference type="ChEBI" id="CHEBI:83421"/>
        <dbReference type="ChEBI" id="CHEBI:456216"/>
        <dbReference type="EC" id="2.7.11.1"/>
    </reaction>
</comment>
<feature type="region of interest" description="Disordered" evidence="11">
    <location>
        <begin position="1"/>
        <end position="71"/>
    </location>
</feature>
<keyword evidence="3" id="KW-0723">Serine/threonine-protein kinase</keyword>
<evidence type="ECO:0000256" key="9">
    <source>
        <dbReference type="ARBA" id="ARBA00048679"/>
    </source>
</evidence>
<keyword evidence="7" id="KW-0067">ATP-binding</keyword>
<dbReference type="InterPro" id="IPR051138">
    <property type="entry name" value="PIM_Ser/Thr_kinase"/>
</dbReference>
<keyword evidence="10" id="KW-0175">Coiled coil</keyword>
<evidence type="ECO:0000256" key="3">
    <source>
        <dbReference type="ARBA" id="ARBA00022527"/>
    </source>
</evidence>
<dbReference type="Proteomes" id="UP000290572">
    <property type="component" value="Unassembled WGS sequence"/>
</dbReference>
<dbReference type="GO" id="GO:0043066">
    <property type="term" value="P:negative regulation of apoptotic process"/>
    <property type="evidence" value="ECO:0007669"/>
    <property type="project" value="TreeGrafter"/>
</dbReference>
<evidence type="ECO:0000256" key="4">
    <source>
        <dbReference type="ARBA" id="ARBA00022679"/>
    </source>
</evidence>
<evidence type="ECO:0000256" key="5">
    <source>
        <dbReference type="ARBA" id="ARBA00022741"/>
    </source>
</evidence>
<dbReference type="Gene3D" id="3.30.200.20">
    <property type="entry name" value="Phosphorylase Kinase, domain 1"/>
    <property type="match status" value="1"/>
</dbReference>
<dbReference type="PROSITE" id="PS00108">
    <property type="entry name" value="PROTEIN_KINASE_ST"/>
    <property type="match status" value="1"/>
</dbReference>
<feature type="region of interest" description="Disordered" evidence="11">
    <location>
        <begin position="129"/>
        <end position="158"/>
    </location>
</feature>
<dbReference type="EMBL" id="QBIY01012633">
    <property type="protein sequence ID" value="RXN20692.1"/>
    <property type="molecule type" value="Genomic_DNA"/>
</dbReference>
<feature type="domain" description="Protein kinase" evidence="12">
    <location>
        <begin position="195"/>
        <end position="451"/>
    </location>
</feature>
<feature type="compositionally biased region" description="Basic residues" evidence="11">
    <location>
        <begin position="62"/>
        <end position="71"/>
    </location>
</feature>
<dbReference type="PANTHER" id="PTHR22984:SF11">
    <property type="entry name" value="AURORA KINASE-RELATED"/>
    <property type="match status" value="1"/>
</dbReference>
<comment type="catalytic activity">
    <reaction evidence="8">
        <text>L-threonyl-[protein] + ATP = O-phospho-L-threonyl-[protein] + ADP + H(+)</text>
        <dbReference type="Rhea" id="RHEA:46608"/>
        <dbReference type="Rhea" id="RHEA-COMP:11060"/>
        <dbReference type="Rhea" id="RHEA-COMP:11605"/>
        <dbReference type="ChEBI" id="CHEBI:15378"/>
        <dbReference type="ChEBI" id="CHEBI:30013"/>
        <dbReference type="ChEBI" id="CHEBI:30616"/>
        <dbReference type="ChEBI" id="CHEBI:61977"/>
        <dbReference type="ChEBI" id="CHEBI:456216"/>
        <dbReference type="EC" id="2.7.11.1"/>
    </reaction>
</comment>
<dbReference type="PRINTS" id="PR02040">
    <property type="entry name" value="CDK2IP"/>
</dbReference>
<dbReference type="GO" id="GO:0005737">
    <property type="term" value="C:cytoplasm"/>
    <property type="evidence" value="ECO:0007669"/>
    <property type="project" value="TreeGrafter"/>
</dbReference>
<sequence>MGQRVSRRKKVEEGGNDCVNGVNPRTPVTPTDHKAEVHPRLDETPVDIGEVAGGGGQEKGREKTKKKRLKKRRFGRFASLFCCFPRQKSTRAEDEPVEQGEVDQDAEDGPSRRCSDDQISLQDIVCTVEDNDHQDPPSSGPGVDANAVDQQMGGDDPQDLNSPVCPSAGVSASHLLRQLDGNEITRIKDHICWKYAIGKKMGEGGFGSVFEGARCKDGLPVAVKITAKTENMPYISLPDHPRPVPLEVALTIKANQGPSCDHIIELLDWQDHLDQYIMVLERPSPCVDMDVFWQYHGDLFSEDLARHFMRQVIDAATVCCSRGVFHRDIKMPNLLVNTETMEVKLIDFGCGDLLKSSAYNTYAGTAQYCPPEYYEKGEYYGKEATVWSLGVLLFAMITSLFPDSSDISLMDADVWFQPGYSYECCHFIRGCLQSNPKKRFPLEELLIQDWFEHGHQLPFVTLQDLLQQYSQCSYIVFQVHLSDIEADVVMEGGGLAAGDFSENLKQSNQELEEECVKLQDVVHKMANILSKMEKMVHAERGICELEAFQFGEKGRAAPLFHTWSTQQFVEVSSKLYESYKQEFALKTTILQELAHTANADLSMVYLSSWLYQPYIEDSGKLLLESLLLETGHRPL</sequence>
<evidence type="ECO:0000313" key="13">
    <source>
        <dbReference type="EMBL" id="RXN20692.1"/>
    </source>
</evidence>
<keyword evidence="14" id="KW-1185">Reference proteome</keyword>
<protein>
    <recommendedName>
        <fullName evidence="2">non-specific serine/threonine protein kinase</fullName>
        <ecNumber evidence="2">2.7.11.1</ecNumber>
    </recommendedName>
</protein>
<evidence type="ECO:0000256" key="11">
    <source>
        <dbReference type="SAM" id="MobiDB-lite"/>
    </source>
</evidence>
<organism evidence="13 14">
    <name type="scientific">Labeo rohita</name>
    <name type="common">Indian major carp</name>
    <name type="synonym">Cyprinus rohita</name>
    <dbReference type="NCBI Taxonomy" id="84645"/>
    <lineage>
        <taxon>Eukaryota</taxon>
        <taxon>Metazoa</taxon>
        <taxon>Chordata</taxon>
        <taxon>Craniata</taxon>
        <taxon>Vertebrata</taxon>
        <taxon>Euteleostomi</taxon>
        <taxon>Actinopterygii</taxon>
        <taxon>Neopterygii</taxon>
        <taxon>Teleostei</taxon>
        <taxon>Ostariophysi</taxon>
        <taxon>Cypriniformes</taxon>
        <taxon>Cyprinidae</taxon>
        <taxon>Labeoninae</taxon>
        <taxon>Labeonini</taxon>
        <taxon>Labeo</taxon>
    </lineage>
</organism>
<dbReference type="Pfam" id="PF00069">
    <property type="entry name" value="Pkinase"/>
    <property type="match status" value="1"/>
</dbReference>
<keyword evidence="4" id="KW-0808">Transferase</keyword>
<dbReference type="EC" id="2.7.11.1" evidence="2"/>
<feature type="coiled-coil region" evidence="10">
    <location>
        <begin position="501"/>
        <end position="528"/>
    </location>
</feature>
<dbReference type="SUPFAM" id="SSF56112">
    <property type="entry name" value="Protein kinase-like (PK-like)"/>
    <property type="match status" value="1"/>
</dbReference>
<evidence type="ECO:0000256" key="7">
    <source>
        <dbReference type="ARBA" id="ARBA00022840"/>
    </source>
</evidence>
<gene>
    <name evidence="13" type="ORF">ROHU_024784</name>
</gene>
<evidence type="ECO:0000256" key="2">
    <source>
        <dbReference type="ARBA" id="ARBA00012513"/>
    </source>
</evidence>
<dbReference type="FunFam" id="3.30.200.20:FF:000246">
    <property type="entry name" value="Pim proto-oncogene, serine/threonine kinase,-related 152"/>
    <property type="match status" value="1"/>
</dbReference>
<dbReference type="GO" id="GO:0007346">
    <property type="term" value="P:regulation of mitotic cell cycle"/>
    <property type="evidence" value="ECO:0007669"/>
    <property type="project" value="TreeGrafter"/>
</dbReference>
<dbReference type="InterPro" id="IPR011009">
    <property type="entry name" value="Kinase-like_dom_sf"/>
</dbReference>
<dbReference type="InterPro" id="IPR000719">
    <property type="entry name" value="Prot_kinase_dom"/>
</dbReference>
<keyword evidence="6 13" id="KW-0418">Kinase</keyword>
<evidence type="ECO:0000256" key="6">
    <source>
        <dbReference type="ARBA" id="ARBA00022777"/>
    </source>
</evidence>
<dbReference type="PROSITE" id="PS50011">
    <property type="entry name" value="PROTEIN_KINASE_DOM"/>
    <property type="match status" value="1"/>
</dbReference>
<dbReference type="GO" id="GO:0005524">
    <property type="term" value="F:ATP binding"/>
    <property type="evidence" value="ECO:0007669"/>
    <property type="project" value="UniProtKB-KW"/>
</dbReference>